<dbReference type="InterPro" id="IPR027417">
    <property type="entry name" value="P-loop_NTPase"/>
</dbReference>
<dbReference type="SUPFAM" id="SSF52540">
    <property type="entry name" value="P-loop containing nucleoside triphosphate hydrolases"/>
    <property type="match status" value="2"/>
</dbReference>
<dbReference type="GO" id="GO:0005525">
    <property type="term" value="F:GTP binding"/>
    <property type="evidence" value="ECO:0007669"/>
    <property type="project" value="UniProtKB-KW"/>
</dbReference>
<evidence type="ECO:0000313" key="6">
    <source>
        <dbReference type="Ensembl" id="ENSOABP00000068779.1"/>
    </source>
</evidence>
<keyword evidence="7" id="KW-1185">Reference proteome</keyword>
<organism evidence="6 7">
    <name type="scientific">Oreochromis aureus</name>
    <name type="common">Israeli tilapia</name>
    <name type="synonym">Chromis aureus</name>
    <dbReference type="NCBI Taxonomy" id="47969"/>
    <lineage>
        <taxon>Eukaryota</taxon>
        <taxon>Metazoa</taxon>
        <taxon>Chordata</taxon>
        <taxon>Craniata</taxon>
        <taxon>Vertebrata</taxon>
        <taxon>Euteleostomi</taxon>
        <taxon>Actinopterygii</taxon>
        <taxon>Neopterygii</taxon>
        <taxon>Teleostei</taxon>
        <taxon>Neoteleostei</taxon>
        <taxon>Acanthomorphata</taxon>
        <taxon>Ovalentaria</taxon>
        <taxon>Cichlomorphae</taxon>
        <taxon>Cichliformes</taxon>
        <taxon>Cichlidae</taxon>
        <taxon>African cichlids</taxon>
        <taxon>Pseudocrenilabrinae</taxon>
        <taxon>Oreochromini</taxon>
        <taxon>Oreochromis</taxon>
    </lineage>
</organism>
<reference evidence="6" key="3">
    <citation type="submission" date="2025-09" db="UniProtKB">
        <authorList>
            <consortium name="Ensembl"/>
        </authorList>
    </citation>
    <scope>IDENTIFICATION</scope>
</reference>
<dbReference type="InterPro" id="IPR045058">
    <property type="entry name" value="GIMA/IAN/Toc"/>
</dbReference>
<dbReference type="Pfam" id="PF04548">
    <property type="entry name" value="AIG1"/>
    <property type="match status" value="3"/>
</dbReference>
<dbReference type="KEGG" id="oau:120436426"/>
<feature type="domain" description="AIG1-type G" evidence="5">
    <location>
        <begin position="406"/>
        <end position="607"/>
    </location>
</feature>
<feature type="coiled-coil region" evidence="4">
    <location>
        <begin position="606"/>
        <end position="686"/>
    </location>
</feature>
<dbReference type="InterPro" id="IPR006703">
    <property type="entry name" value="G_AIG1"/>
</dbReference>
<keyword evidence="3" id="KW-0342">GTP-binding</keyword>
<dbReference type="Ensembl" id="ENSOABT00000078557.1">
    <property type="protein sequence ID" value="ENSOABP00000068779.1"/>
    <property type="gene ID" value="ENSOABG00000030001.1"/>
</dbReference>
<dbReference type="PROSITE" id="PS51720">
    <property type="entry name" value="G_AIG1"/>
    <property type="match status" value="2"/>
</dbReference>
<dbReference type="RefSeq" id="XP_039463361.1">
    <property type="nucleotide sequence ID" value="XM_039607427.1"/>
</dbReference>
<dbReference type="GeneID" id="120436426"/>
<evidence type="ECO:0000313" key="7">
    <source>
        <dbReference type="Proteomes" id="UP000472276"/>
    </source>
</evidence>
<evidence type="ECO:0000256" key="3">
    <source>
        <dbReference type="ARBA" id="ARBA00023134"/>
    </source>
</evidence>
<comment type="similarity">
    <text evidence="1">Belongs to the TRAFAC class TrmE-Era-EngA-EngB-Septin-like GTPase superfamily. AIG1/Toc34/Toc159-like paraseptin GTPase family. IAN subfamily.</text>
</comment>
<dbReference type="PANTHER" id="PTHR10903">
    <property type="entry name" value="GTPASE, IMAP FAMILY MEMBER-RELATED"/>
    <property type="match status" value="1"/>
</dbReference>
<dbReference type="Gene3D" id="3.40.50.300">
    <property type="entry name" value="P-loop containing nucleotide triphosphate hydrolases"/>
    <property type="match status" value="3"/>
</dbReference>
<protein>
    <recommendedName>
        <fullName evidence="5">AIG1-type G domain-containing protein</fullName>
    </recommendedName>
</protein>
<name>A0AAZ1XMB7_OREAU</name>
<dbReference type="PANTHER" id="PTHR10903:SF170">
    <property type="entry name" value="GTPASE IMAP FAMILY MEMBER 7"/>
    <property type="match status" value="1"/>
</dbReference>
<reference evidence="7" key="1">
    <citation type="submission" date="2020-03" db="EMBL/GenBank/DDBJ databases">
        <title>Evolution of repeat sequences and sex chromosomes of tilapia species revealed by chromosome-level genomes.</title>
        <authorList>
            <person name="Xu L."/>
            <person name="Tao W."/>
            <person name="Wang D."/>
            <person name="Zhou Q."/>
        </authorList>
    </citation>
    <scope>NUCLEOTIDE SEQUENCE [LARGE SCALE GENOMIC DNA]</scope>
    <source>
        <strain evidence="7">Israel</strain>
    </source>
</reference>
<keyword evidence="4" id="KW-0175">Coiled coil</keyword>
<accession>A0AAZ1XMB7</accession>
<proteinExistence type="inferred from homology"/>
<evidence type="ECO:0000259" key="5">
    <source>
        <dbReference type="PROSITE" id="PS51720"/>
    </source>
</evidence>
<keyword evidence="2" id="KW-0547">Nucleotide-binding</keyword>
<gene>
    <name evidence="6" type="primary">LOC120436426</name>
</gene>
<feature type="domain" description="AIG1-type G" evidence="5">
    <location>
        <begin position="183"/>
        <end position="373"/>
    </location>
</feature>
<sequence>MAAAHAFQLRILLLGDNKDKLKGVGDFIIGSRYFCSPFEERKVWKRNSLTVVKTPDIFTLSKEEVKEELKTCESLCAPGPNVLLMLVEPSKFTKECQKTFKYIQMFFGQNFLKRVMIITTHEDNETNDYFKRLLKKCEGKQYNMTEHNHQKLMEKIENIAYENKGKFQTVTVKTTEPKSEKVKRTLNLVLFGRERAGKTSAAKDILGQTELHSVSNSSECVKYQGEVCGRQVSVVELPALYGKPQEAVMEESLRCISLCDPEGVHAFILVLPVAPLTDEDKGELETIQNTFGSRVNDFTMILFTVDSDPTAPTVVNSVRQNQDIQKLCEKFERTSIFLNIKDKQEISLMLDTVENMNDVESKCFRKEMLRNPQVSVQTVTKRQSRRNKNVVGRRTSKKGAEKCHSKEPLKMVLIGKTGSGKSATGNTILGKEHFESKASFESVTTSCQKAAGEVDVQPVVVIDTPGLFDTTLSNDDVEKELLKCIDMLSPGPHVFLLVLQISRFTQEEKQTVELIKKIFGQDSVNFIFVVLTRGDDLNNQSAQSFIETDSPEFLKKLIDECGRRYHVLNNKDQKNRHQVTELMTKIQTMVDNNGNNYYKIPIECKFNLILNEIKEMQREKDEKNDLIRKHEKEIIDLRKEMEARKSEMGEGLKGNTDKMEKKINTLEQEIERLKKSQEDYLQQKKKNKCVFL</sequence>
<evidence type="ECO:0000256" key="4">
    <source>
        <dbReference type="SAM" id="Coils"/>
    </source>
</evidence>
<evidence type="ECO:0000256" key="1">
    <source>
        <dbReference type="ARBA" id="ARBA00008535"/>
    </source>
</evidence>
<reference evidence="6" key="2">
    <citation type="submission" date="2025-08" db="UniProtKB">
        <authorList>
            <consortium name="Ensembl"/>
        </authorList>
    </citation>
    <scope>IDENTIFICATION</scope>
</reference>
<dbReference type="FunFam" id="3.40.50.300:FF:000366">
    <property type="entry name" value="GTPase, IMAP family member 2"/>
    <property type="match status" value="1"/>
</dbReference>
<dbReference type="AlphaFoldDB" id="A0AAZ1XMB7"/>
<dbReference type="Proteomes" id="UP000472276">
    <property type="component" value="Unassembled WGS sequence"/>
</dbReference>
<dbReference type="CDD" id="cd01852">
    <property type="entry name" value="AIG1"/>
    <property type="match status" value="1"/>
</dbReference>
<evidence type="ECO:0000256" key="2">
    <source>
        <dbReference type="ARBA" id="ARBA00022741"/>
    </source>
</evidence>